<dbReference type="Gene3D" id="1.10.150.20">
    <property type="entry name" value="5' to 3' exonuclease, C-terminal subdomain"/>
    <property type="match status" value="1"/>
</dbReference>
<evidence type="ECO:0000256" key="1">
    <source>
        <dbReference type="ARBA" id="ARBA00023125"/>
    </source>
</evidence>
<reference evidence="4" key="1">
    <citation type="submission" date="2016-10" db="EMBL/GenBank/DDBJ databases">
        <authorList>
            <person name="Tanifuji G."/>
            <person name="Kume K."/>
            <person name="Nakayama T."/>
            <person name="Takabayashi S."/>
            <person name="Hashimoto T."/>
        </authorList>
    </citation>
    <scope>NUCLEOTIDE SEQUENCE</scope>
    <source>
        <strain evidence="4">NY0173</strain>
    </source>
</reference>
<dbReference type="GO" id="GO:0070192">
    <property type="term" value="P:chromosome organization involved in meiotic cell cycle"/>
    <property type="evidence" value="ECO:0007669"/>
    <property type="project" value="TreeGrafter"/>
</dbReference>
<dbReference type="GO" id="GO:0000166">
    <property type="term" value="F:nucleotide binding"/>
    <property type="evidence" value="ECO:0007669"/>
    <property type="project" value="InterPro"/>
</dbReference>
<dbReference type="EMBL" id="BDIP01000461">
    <property type="protein sequence ID" value="GCA62299.1"/>
    <property type="molecule type" value="Genomic_DNA"/>
</dbReference>
<dbReference type="PANTHER" id="PTHR22942">
    <property type="entry name" value="RECA/RAD51/RADA DNA STRAND-PAIRING FAMILY MEMBER"/>
    <property type="match status" value="1"/>
</dbReference>
<dbReference type="AlphaFoldDB" id="A0A391NVQ1"/>
<dbReference type="Proteomes" id="UP000265618">
    <property type="component" value="Unassembled WGS sequence"/>
</dbReference>
<dbReference type="GO" id="GO:0000730">
    <property type="term" value="P:DNA recombinase assembly"/>
    <property type="evidence" value="ECO:0007669"/>
    <property type="project" value="TreeGrafter"/>
</dbReference>
<organism evidence="4 5">
    <name type="scientific">Kipferlia bialata</name>
    <dbReference type="NCBI Taxonomy" id="797122"/>
    <lineage>
        <taxon>Eukaryota</taxon>
        <taxon>Metamonada</taxon>
        <taxon>Carpediemonas-like organisms</taxon>
        <taxon>Kipferlia</taxon>
    </lineage>
</organism>
<evidence type="ECO:0000313" key="4">
    <source>
        <dbReference type="EMBL" id="GCA62539.1"/>
    </source>
</evidence>
<keyword evidence="1" id="KW-0238">DNA-binding</keyword>
<dbReference type="OrthoDB" id="10251254at2759"/>
<name>A0A391NVQ1_9EUKA</name>
<proteinExistence type="predicted"/>
<dbReference type="GO" id="GO:0042148">
    <property type="term" value="P:DNA strand invasion"/>
    <property type="evidence" value="ECO:0007669"/>
    <property type="project" value="TreeGrafter"/>
</dbReference>
<dbReference type="EMBL" id="BDIP01000867">
    <property type="protein sequence ID" value="GCA62539.1"/>
    <property type="molecule type" value="Genomic_DNA"/>
</dbReference>
<comment type="caution">
    <text evidence="4">The sequence shown here is derived from an EMBL/GenBank/DDBJ whole genome shotgun (WGS) entry which is preliminary data.</text>
</comment>
<dbReference type="GO" id="GO:0000794">
    <property type="term" value="C:condensed nuclear chromosome"/>
    <property type="evidence" value="ECO:0007669"/>
    <property type="project" value="TreeGrafter"/>
</dbReference>
<feature type="domain" description="Rad51-like C-terminal" evidence="2">
    <location>
        <begin position="83"/>
        <end position="124"/>
    </location>
</feature>
<dbReference type="PANTHER" id="PTHR22942:SF30">
    <property type="entry name" value="MEIOTIC RECOMBINATION PROTEIN DMC1_LIM15 HOMOLOG"/>
    <property type="match status" value="1"/>
</dbReference>
<dbReference type="GO" id="GO:0007131">
    <property type="term" value="P:reciprocal meiotic recombination"/>
    <property type="evidence" value="ECO:0007669"/>
    <property type="project" value="TreeGrafter"/>
</dbReference>
<protein>
    <recommendedName>
        <fullName evidence="2">Rad51-like C-terminal domain-containing protein</fullName>
    </recommendedName>
</protein>
<dbReference type="InterPro" id="IPR010995">
    <property type="entry name" value="DNA_repair_Rad51/TF_NusA_a-hlx"/>
</dbReference>
<evidence type="ECO:0000313" key="5">
    <source>
        <dbReference type="Proteomes" id="UP000265618"/>
    </source>
</evidence>
<gene>
    <name evidence="3" type="ORF">KIPB_002664</name>
    <name evidence="4" type="ORF">KIPB_004175</name>
</gene>
<evidence type="ECO:0000313" key="3">
    <source>
        <dbReference type="EMBL" id="GCA62299.1"/>
    </source>
</evidence>
<dbReference type="InterPro" id="IPR013632">
    <property type="entry name" value="Rad51_C"/>
</dbReference>
<dbReference type="InterPro" id="IPR027417">
    <property type="entry name" value="P-loop_NTPase"/>
</dbReference>
<keyword evidence="5" id="KW-1185">Reference proteome</keyword>
<dbReference type="Pfam" id="PF08423">
    <property type="entry name" value="Rad51"/>
    <property type="match status" value="1"/>
</dbReference>
<reference evidence="4 5" key="2">
    <citation type="journal article" date="2018" name="PLoS ONE">
        <title>The draft genome of Kipferlia bialata reveals reductive genome evolution in fornicate parasites.</title>
        <authorList>
            <person name="Tanifuji G."/>
            <person name="Takabayashi S."/>
            <person name="Kume K."/>
            <person name="Takagi M."/>
            <person name="Nakayama T."/>
            <person name="Kamikawa R."/>
            <person name="Inagaki Y."/>
            <person name="Hashimoto T."/>
        </authorList>
    </citation>
    <scope>NUCLEOTIDE SEQUENCE [LARGE SCALE GENOMIC DNA]</scope>
    <source>
        <strain evidence="4">NY0173</strain>
    </source>
</reference>
<dbReference type="Gene3D" id="3.40.50.300">
    <property type="entry name" value="P-loop containing nucleotide triphosphate hydrolases"/>
    <property type="match status" value="1"/>
</dbReference>
<dbReference type="GO" id="GO:0000150">
    <property type="term" value="F:DNA strand exchange activity"/>
    <property type="evidence" value="ECO:0007669"/>
    <property type="project" value="TreeGrafter"/>
</dbReference>
<dbReference type="Pfam" id="PF14520">
    <property type="entry name" value="HHH_5"/>
    <property type="match status" value="1"/>
</dbReference>
<dbReference type="SUPFAM" id="SSF47794">
    <property type="entry name" value="Rad51 N-terminal domain-like"/>
    <property type="match status" value="1"/>
</dbReference>
<evidence type="ECO:0000259" key="2">
    <source>
        <dbReference type="Pfam" id="PF08423"/>
    </source>
</evidence>
<dbReference type="SUPFAM" id="SSF52540">
    <property type="entry name" value="P-loop containing nucleoside triphosphate hydrolases"/>
    <property type="match status" value="1"/>
</dbReference>
<dbReference type="GO" id="GO:0008094">
    <property type="term" value="F:ATP-dependent activity, acting on DNA"/>
    <property type="evidence" value="ECO:0007669"/>
    <property type="project" value="TreeGrafter"/>
</dbReference>
<accession>A0A391NVQ1</accession>
<dbReference type="GO" id="GO:0006312">
    <property type="term" value="P:mitotic recombination"/>
    <property type="evidence" value="ECO:0007669"/>
    <property type="project" value="TreeGrafter"/>
</dbReference>
<dbReference type="GO" id="GO:0003697">
    <property type="term" value="F:single-stranded DNA binding"/>
    <property type="evidence" value="ECO:0007669"/>
    <property type="project" value="TreeGrafter"/>
</dbReference>
<dbReference type="GO" id="GO:0003690">
    <property type="term" value="F:double-stranded DNA binding"/>
    <property type="evidence" value="ECO:0007669"/>
    <property type="project" value="TreeGrafter"/>
</dbReference>
<sequence length="129" mass="13562">MAPEPETMFTPLDALLQAGVGAGDIKKLREGGVTSVEGIVMVTTKALADIKGLSDSKVSKIIEAAKQIMGADSLMTGNEYMQKRSKVFHVSTGGTVLDQLLGGGIESMAITEVFGEFRYGSSMVHGPLI</sequence>